<name>A0A366FGN9_9HYPH</name>
<organism evidence="2 3">
    <name type="scientific">Roseiarcus fermentans</name>
    <dbReference type="NCBI Taxonomy" id="1473586"/>
    <lineage>
        <taxon>Bacteria</taxon>
        <taxon>Pseudomonadati</taxon>
        <taxon>Pseudomonadota</taxon>
        <taxon>Alphaproteobacteria</taxon>
        <taxon>Hyphomicrobiales</taxon>
        <taxon>Roseiarcaceae</taxon>
        <taxon>Roseiarcus</taxon>
    </lineage>
</organism>
<sequence>MIVREIIDTCANPHVARAAVLSIGGDFARRLSRDAAGRNVTSGLLASKLVREFACQAGEGDWERLDDAIRGADMPILSGLRHIIERSAGLKGREAQAAARPVPASAAWSQPDPGMA</sequence>
<reference evidence="2 3" key="1">
    <citation type="submission" date="2018-06" db="EMBL/GenBank/DDBJ databases">
        <title>Genomic Encyclopedia of Type Strains, Phase IV (KMG-IV): sequencing the most valuable type-strain genomes for metagenomic binning, comparative biology and taxonomic classification.</title>
        <authorList>
            <person name="Goeker M."/>
        </authorList>
    </citation>
    <scope>NUCLEOTIDE SEQUENCE [LARGE SCALE GENOMIC DNA]</scope>
    <source>
        <strain evidence="2 3">DSM 24875</strain>
    </source>
</reference>
<feature type="region of interest" description="Disordered" evidence="1">
    <location>
        <begin position="94"/>
        <end position="116"/>
    </location>
</feature>
<dbReference type="RefSeq" id="WP_113889331.1">
    <property type="nucleotide sequence ID" value="NZ_QNRK01000011.1"/>
</dbReference>
<gene>
    <name evidence="2" type="ORF">DFR50_11133</name>
</gene>
<comment type="caution">
    <text evidence="2">The sequence shown here is derived from an EMBL/GenBank/DDBJ whole genome shotgun (WGS) entry which is preliminary data.</text>
</comment>
<accession>A0A366FGN9</accession>
<keyword evidence="3" id="KW-1185">Reference proteome</keyword>
<dbReference type="EMBL" id="QNRK01000011">
    <property type="protein sequence ID" value="RBP13771.1"/>
    <property type="molecule type" value="Genomic_DNA"/>
</dbReference>
<feature type="compositionally biased region" description="Low complexity" evidence="1">
    <location>
        <begin position="95"/>
        <end position="107"/>
    </location>
</feature>
<proteinExistence type="predicted"/>
<protein>
    <submittedName>
        <fullName evidence="2">Uncharacterized protein</fullName>
    </submittedName>
</protein>
<dbReference type="OrthoDB" id="8450524at2"/>
<dbReference type="AlphaFoldDB" id="A0A366FGN9"/>
<evidence type="ECO:0000313" key="3">
    <source>
        <dbReference type="Proteomes" id="UP000253529"/>
    </source>
</evidence>
<evidence type="ECO:0000313" key="2">
    <source>
        <dbReference type="EMBL" id="RBP13771.1"/>
    </source>
</evidence>
<evidence type="ECO:0000256" key="1">
    <source>
        <dbReference type="SAM" id="MobiDB-lite"/>
    </source>
</evidence>
<dbReference type="Proteomes" id="UP000253529">
    <property type="component" value="Unassembled WGS sequence"/>
</dbReference>